<evidence type="ECO:0000313" key="3">
    <source>
        <dbReference type="Proteomes" id="UP000777482"/>
    </source>
</evidence>
<dbReference type="PROSITE" id="PS50181">
    <property type="entry name" value="FBOX"/>
    <property type="match status" value="1"/>
</dbReference>
<name>A0A9P6W5F0_RHOMI</name>
<evidence type="ECO:0000259" key="1">
    <source>
        <dbReference type="PROSITE" id="PS50181"/>
    </source>
</evidence>
<comment type="caution">
    <text evidence="2">The sequence shown here is derived from an EMBL/GenBank/DDBJ whole genome shotgun (WGS) entry which is preliminary data.</text>
</comment>
<evidence type="ECO:0000313" key="2">
    <source>
        <dbReference type="EMBL" id="KAG0662685.1"/>
    </source>
</evidence>
<proteinExistence type="predicted"/>
<reference evidence="2 3" key="1">
    <citation type="submission" date="2020-11" db="EMBL/GenBank/DDBJ databases">
        <title>Kefir isolates.</title>
        <authorList>
            <person name="Marcisauskas S."/>
            <person name="Kim Y."/>
            <person name="Blasche S."/>
        </authorList>
    </citation>
    <scope>NUCLEOTIDE SEQUENCE [LARGE SCALE GENOMIC DNA]</scope>
    <source>
        <strain evidence="2 3">KR</strain>
    </source>
</reference>
<accession>A0A9P6W5F0</accession>
<dbReference type="EMBL" id="PUHQ01000025">
    <property type="protein sequence ID" value="KAG0662685.1"/>
    <property type="molecule type" value="Genomic_DNA"/>
</dbReference>
<sequence>MPDEILLRIFHYLPQLDAARTPRETPKLRYLYINKRIYQMVRPKWYEHINLAFDKQGNDRNLMERLLWAIDVRPFVKSAKVTLSNSELAQEAVVISVLSNVRRLEVSIEPASWTNDIFSVPATHGEVLSGIPSRFPLLEEFRSSKYTITDDGVLKCFEKYRLPLRLTLFEVRLYDNRLVSRPFPRSPKLDITICLPDANPPQVGLHWHMLTHLKINTAFSEIWSKWMLTSVEAGVGHVCPVSATSAYEVMARAQVQGGRSLPLRFLDLPAMIYDKAAKVYATSINFAEKMLVALQSGELRHLRLHFGTLPWRSFGAILLEHLTTLTLEFECKVLDSQSFVDIVGSLVTSAPNLVVLSVDANDLVCANASEARAKTRLSEWDFARRHGHVHDLILLAQDSRILDFRTWRIRDVNARLPLAVAVVARLTPLLPVTHAIALVVISVARHARRSLRLPNAARRISVKLADRDEQRYALTRPRKRPLLLTFASRRLAARRPALLTLDDELLTKIGASLAPGLDDETPSYGCLGVNQRLREMWRPIVCSRLRLMSAQPAASWLLPETLRFVSISNAVQHIEVAFSSTGFAREIAAVSIFRNLRSLSIDFQREQATTAPPEGSTAQLKKLFAHLPALEHVTLIEPTLVLFDIASLFPSHTTQLRSLRLQIRQRTTGRITTVPQVKSLDLQLGGRKDDIPTRLPWQTLEALTVDSDAMESAALQELENQLTEAARVHQAALCALPLKRLSVVSTAFDPHKRVHVPDPWFASGVLRVLGHGNLVSLALRMKAEFEQMPKLLPILPNLTRLILKSHDTRCTTAEALARVQLSRFQLARQHRNVSDLLALLKASDIREFRSWHSLRGDSHVRWIRSSRGDDFKSDVWYAMGTA</sequence>
<dbReference type="InterPro" id="IPR001810">
    <property type="entry name" value="F-box_dom"/>
</dbReference>
<keyword evidence="3" id="KW-1185">Reference proteome</keyword>
<dbReference type="Proteomes" id="UP000777482">
    <property type="component" value="Unassembled WGS sequence"/>
</dbReference>
<gene>
    <name evidence="2" type="ORF">C6P46_003189</name>
</gene>
<organism evidence="2 3">
    <name type="scientific">Rhodotorula mucilaginosa</name>
    <name type="common">Yeast</name>
    <name type="synonym">Rhodotorula rubra</name>
    <dbReference type="NCBI Taxonomy" id="5537"/>
    <lineage>
        <taxon>Eukaryota</taxon>
        <taxon>Fungi</taxon>
        <taxon>Dikarya</taxon>
        <taxon>Basidiomycota</taxon>
        <taxon>Pucciniomycotina</taxon>
        <taxon>Microbotryomycetes</taxon>
        <taxon>Sporidiobolales</taxon>
        <taxon>Sporidiobolaceae</taxon>
        <taxon>Rhodotorula</taxon>
    </lineage>
</organism>
<protein>
    <recommendedName>
        <fullName evidence="1">F-box domain-containing protein</fullName>
    </recommendedName>
</protein>
<dbReference type="OrthoDB" id="2520339at2759"/>
<feature type="domain" description="F-box" evidence="1">
    <location>
        <begin position="1"/>
        <end position="41"/>
    </location>
</feature>
<dbReference type="AlphaFoldDB" id="A0A9P6W5F0"/>